<keyword evidence="4 8" id="KW-0812">Transmembrane</keyword>
<evidence type="ECO:0000259" key="9">
    <source>
        <dbReference type="PROSITE" id="PS50850"/>
    </source>
</evidence>
<feature type="transmembrane region" description="Helical" evidence="8">
    <location>
        <begin position="9"/>
        <end position="28"/>
    </location>
</feature>
<dbReference type="EMBL" id="JAUTXT010000007">
    <property type="protein sequence ID" value="KAK3677169.1"/>
    <property type="molecule type" value="Genomic_DNA"/>
</dbReference>
<evidence type="ECO:0000256" key="8">
    <source>
        <dbReference type="SAM" id="Phobius"/>
    </source>
</evidence>
<feature type="transmembrane region" description="Helical" evidence="8">
    <location>
        <begin position="190"/>
        <end position="213"/>
    </location>
</feature>
<dbReference type="InterPro" id="IPR036259">
    <property type="entry name" value="MFS_trans_sf"/>
</dbReference>
<evidence type="ECO:0000256" key="4">
    <source>
        <dbReference type="ARBA" id="ARBA00022692"/>
    </source>
</evidence>
<feature type="transmembrane region" description="Helical" evidence="8">
    <location>
        <begin position="52"/>
        <end position="76"/>
    </location>
</feature>
<feature type="transmembrane region" description="Helical" evidence="8">
    <location>
        <begin position="444"/>
        <end position="464"/>
    </location>
</feature>
<feature type="transmembrane region" description="Helical" evidence="8">
    <location>
        <begin position="378"/>
        <end position="403"/>
    </location>
</feature>
<name>A0AAE1C3U6_9PEZI</name>
<evidence type="ECO:0000256" key="3">
    <source>
        <dbReference type="ARBA" id="ARBA00022448"/>
    </source>
</evidence>
<evidence type="ECO:0000256" key="5">
    <source>
        <dbReference type="ARBA" id="ARBA00022989"/>
    </source>
</evidence>
<keyword evidence="11" id="KW-1185">Reference proteome</keyword>
<keyword evidence="3 7" id="KW-0813">Transport</keyword>
<dbReference type="PANTHER" id="PTHR48022:SF72">
    <property type="entry name" value="MAJOR FACILITATOR SUPERFAMILY (MFS) PROFILE DOMAIN-CONTAINING PROTEIN-RELATED"/>
    <property type="match status" value="1"/>
</dbReference>
<feature type="transmembrane region" description="Helical" evidence="8">
    <location>
        <begin position="83"/>
        <end position="99"/>
    </location>
</feature>
<dbReference type="InterPro" id="IPR005828">
    <property type="entry name" value="MFS_sugar_transport-like"/>
</dbReference>
<reference evidence="10" key="1">
    <citation type="submission" date="2023-07" db="EMBL/GenBank/DDBJ databases">
        <title>Black Yeasts Isolated from many extreme environments.</title>
        <authorList>
            <person name="Coleine C."/>
            <person name="Stajich J.E."/>
            <person name="Selbmann L."/>
        </authorList>
    </citation>
    <scope>NUCLEOTIDE SEQUENCE</scope>
    <source>
        <strain evidence="10">CCFEE 5485</strain>
    </source>
</reference>
<accession>A0AAE1C3U6</accession>
<dbReference type="NCBIfam" id="TIGR00879">
    <property type="entry name" value="SP"/>
    <property type="match status" value="1"/>
</dbReference>
<sequence length="514" mass="57313">MWTCYGRGAPLRAAIYVACLSAFLFFGYDQGVFGGLLQNKDWLDTFNHPRDVITGITVSSYCLGALFGCILTFFIGDVLVRRQMIWLAMALIIVGASLQTSAHSLVLLIIGRVITGLGTGIDSSTVPMYQSELAKKEVRGRLVSWEIWFIGLGITVAYWIVGPFPCMNAMWRYTDMINQDYGFSYLPGSIAWRVPIAIQLVFAVIVVFVVWGCPESPRWLAKRGREAEAVEVLCAVYDLQPDDPYVVGELEAIRAALAIEGKEGGNKISALFKQDALQTRRRVILAWFGLFMNQWSGINLVVYYMPTVLVENVGMQAHRAQLIAGFVELMFVVGNTLPAFALDKLGRKRVMMTGCGLLSFCMLMISVLLSFGKESTSAASIAFFFLYMLIFGATVNVVPWVWGPELLPLEARAKGVAISVSSHWMWNFCIVMITPILINRIGWKTYLIFMILLALFVPFVWWAYPETSGLSLEEIDNLFLPEGMKNEVVRSNSVAGYAKDVEAGEESYAYETKA</sequence>
<dbReference type="InterPro" id="IPR050360">
    <property type="entry name" value="MFS_Sugar_Transporters"/>
</dbReference>
<dbReference type="FunFam" id="1.20.1250.20:FF:000134">
    <property type="entry name" value="MFS sugar transporter protein"/>
    <property type="match status" value="1"/>
</dbReference>
<comment type="subcellular location">
    <subcellularLocation>
        <location evidence="1">Membrane</location>
        <topology evidence="1">Multi-pass membrane protein</topology>
    </subcellularLocation>
</comment>
<dbReference type="AlphaFoldDB" id="A0AAE1C3U6"/>
<dbReference type="InterPro" id="IPR005829">
    <property type="entry name" value="Sugar_transporter_CS"/>
</dbReference>
<evidence type="ECO:0000256" key="2">
    <source>
        <dbReference type="ARBA" id="ARBA00010992"/>
    </source>
</evidence>
<keyword evidence="5 8" id="KW-1133">Transmembrane helix</keyword>
<feature type="transmembrane region" description="Helical" evidence="8">
    <location>
        <begin position="415"/>
        <end position="438"/>
    </location>
</feature>
<evidence type="ECO:0000256" key="6">
    <source>
        <dbReference type="ARBA" id="ARBA00023136"/>
    </source>
</evidence>
<comment type="similarity">
    <text evidence="2 7">Belongs to the major facilitator superfamily. Sugar transporter (TC 2.A.1.1) family.</text>
</comment>
<dbReference type="Proteomes" id="UP001274830">
    <property type="component" value="Unassembled WGS sequence"/>
</dbReference>
<dbReference type="PROSITE" id="PS50850">
    <property type="entry name" value="MFS"/>
    <property type="match status" value="1"/>
</dbReference>
<evidence type="ECO:0000256" key="7">
    <source>
        <dbReference type="RuleBase" id="RU003346"/>
    </source>
</evidence>
<dbReference type="GO" id="GO:0005351">
    <property type="term" value="F:carbohydrate:proton symporter activity"/>
    <property type="evidence" value="ECO:0007669"/>
    <property type="project" value="TreeGrafter"/>
</dbReference>
<dbReference type="PANTHER" id="PTHR48022">
    <property type="entry name" value="PLASTIDIC GLUCOSE TRANSPORTER 4"/>
    <property type="match status" value="1"/>
</dbReference>
<dbReference type="Pfam" id="PF00083">
    <property type="entry name" value="Sugar_tr"/>
    <property type="match status" value="1"/>
</dbReference>
<dbReference type="PRINTS" id="PR00171">
    <property type="entry name" value="SUGRTRNSPORT"/>
</dbReference>
<protein>
    <recommendedName>
        <fullName evidence="9">Major facilitator superfamily (MFS) profile domain-containing protein</fullName>
    </recommendedName>
</protein>
<dbReference type="GO" id="GO:0016020">
    <property type="term" value="C:membrane"/>
    <property type="evidence" value="ECO:0007669"/>
    <property type="project" value="UniProtKB-SubCell"/>
</dbReference>
<gene>
    <name evidence="10" type="ORF">LTR78_002707</name>
</gene>
<comment type="caution">
    <text evidence="10">The sequence shown here is derived from an EMBL/GenBank/DDBJ whole genome shotgun (WGS) entry which is preliminary data.</text>
</comment>
<dbReference type="InterPro" id="IPR020846">
    <property type="entry name" value="MFS_dom"/>
</dbReference>
<feature type="domain" description="Major facilitator superfamily (MFS) profile" evidence="9">
    <location>
        <begin position="15"/>
        <end position="468"/>
    </location>
</feature>
<dbReference type="InterPro" id="IPR003663">
    <property type="entry name" value="Sugar/inositol_transpt"/>
</dbReference>
<feature type="transmembrane region" description="Helical" evidence="8">
    <location>
        <begin position="354"/>
        <end position="372"/>
    </location>
</feature>
<dbReference type="Gene3D" id="1.20.1250.20">
    <property type="entry name" value="MFS general substrate transporter like domains"/>
    <property type="match status" value="1"/>
</dbReference>
<organism evidence="10 11">
    <name type="scientific">Recurvomyces mirabilis</name>
    <dbReference type="NCBI Taxonomy" id="574656"/>
    <lineage>
        <taxon>Eukaryota</taxon>
        <taxon>Fungi</taxon>
        <taxon>Dikarya</taxon>
        <taxon>Ascomycota</taxon>
        <taxon>Pezizomycotina</taxon>
        <taxon>Dothideomycetes</taxon>
        <taxon>Dothideomycetidae</taxon>
        <taxon>Mycosphaerellales</taxon>
        <taxon>Teratosphaeriaceae</taxon>
        <taxon>Recurvomyces</taxon>
    </lineage>
</organism>
<evidence type="ECO:0000313" key="11">
    <source>
        <dbReference type="Proteomes" id="UP001274830"/>
    </source>
</evidence>
<evidence type="ECO:0000313" key="10">
    <source>
        <dbReference type="EMBL" id="KAK3677169.1"/>
    </source>
</evidence>
<proteinExistence type="inferred from homology"/>
<dbReference type="SUPFAM" id="SSF103473">
    <property type="entry name" value="MFS general substrate transporter"/>
    <property type="match status" value="1"/>
</dbReference>
<keyword evidence="6 8" id="KW-0472">Membrane</keyword>
<feature type="transmembrane region" description="Helical" evidence="8">
    <location>
        <begin position="142"/>
        <end position="161"/>
    </location>
</feature>
<evidence type="ECO:0000256" key="1">
    <source>
        <dbReference type="ARBA" id="ARBA00004141"/>
    </source>
</evidence>
<dbReference type="PROSITE" id="PS00217">
    <property type="entry name" value="SUGAR_TRANSPORT_2"/>
    <property type="match status" value="1"/>
</dbReference>
<feature type="transmembrane region" description="Helical" evidence="8">
    <location>
        <begin position="283"/>
        <end position="302"/>
    </location>
</feature>